<sequence length="408" mass="44724">MDYGMRKKIVIVVVTLLLLGASFVAGIYYGYENRPGAERVLNVLGQAPPPSYGDVDFNLFWNVWSQLEEKFVDKSKLEDRQNLVFGAIAGLVKAVGDPHTEFFPPEETKQFQEDISGAFGGIGAEIGIRRGILTIIAPLKGTPAEQAGLKAGDQIFKVDDTITADLTLNEAVQIIRGPEGTKVRLTILRNSFDSAKDFTVVRAIIKIPVLTTAKLENGIFVIKLHHFTQNAGFEFRKAVQEFYQTNSSKLIFDLRNNPGGFLIVSVDIASWFLPAGEVVARERFADGKEEVYRSVGYRMLENIPIVVLVNEGSASASEIVAGALRDLKGSKLIGAKTFGKGSVQELVNLEKKSSLKVTIAKWITPNGTILEGNGLEPDVAVDVPEERPNGEEEKDYILEKGIEVLRGL</sequence>
<dbReference type="GO" id="GO:0007165">
    <property type="term" value="P:signal transduction"/>
    <property type="evidence" value="ECO:0007669"/>
    <property type="project" value="TreeGrafter"/>
</dbReference>
<accession>A0A1G2KMH4</accession>
<comment type="caution">
    <text evidence="7">The sequence shown here is derived from an EMBL/GenBank/DDBJ whole genome shotgun (WGS) entry which is preliminary data.</text>
</comment>
<comment type="similarity">
    <text evidence="1 5">Belongs to the peptidase S41A family.</text>
</comment>
<gene>
    <name evidence="7" type="ORF">A3C07_04365</name>
</gene>
<keyword evidence="3 5" id="KW-0378">Hydrolase</keyword>
<dbReference type="AlphaFoldDB" id="A0A1G2KMH4"/>
<feature type="domain" description="PDZ" evidence="6">
    <location>
        <begin position="108"/>
        <end position="176"/>
    </location>
</feature>
<evidence type="ECO:0000259" key="6">
    <source>
        <dbReference type="PROSITE" id="PS50106"/>
    </source>
</evidence>
<evidence type="ECO:0000256" key="2">
    <source>
        <dbReference type="ARBA" id="ARBA00022670"/>
    </source>
</evidence>
<dbReference type="SMART" id="SM00228">
    <property type="entry name" value="PDZ"/>
    <property type="match status" value="1"/>
</dbReference>
<dbReference type="CDD" id="cd06782">
    <property type="entry name" value="cpPDZ_CPP-like"/>
    <property type="match status" value="1"/>
</dbReference>
<organism evidence="7 8">
    <name type="scientific">Candidatus Sungbacteria bacterium RIFCSPHIGHO2_02_FULL_47_11</name>
    <dbReference type="NCBI Taxonomy" id="1802270"/>
    <lineage>
        <taxon>Bacteria</taxon>
        <taxon>Candidatus Sungiibacteriota</taxon>
    </lineage>
</organism>
<dbReference type="InterPro" id="IPR004447">
    <property type="entry name" value="Peptidase_S41A"/>
</dbReference>
<reference evidence="7 8" key="1">
    <citation type="journal article" date="2016" name="Nat. Commun.">
        <title>Thousands of microbial genomes shed light on interconnected biogeochemical processes in an aquifer system.</title>
        <authorList>
            <person name="Anantharaman K."/>
            <person name="Brown C.T."/>
            <person name="Hug L.A."/>
            <person name="Sharon I."/>
            <person name="Castelle C.J."/>
            <person name="Probst A.J."/>
            <person name="Thomas B.C."/>
            <person name="Singh A."/>
            <person name="Wilkins M.J."/>
            <person name="Karaoz U."/>
            <person name="Brodie E.L."/>
            <person name="Williams K.H."/>
            <person name="Hubbard S.S."/>
            <person name="Banfield J.F."/>
        </authorList>
    </citation>
    <scope>NUCLEOTIDE SEQUENCE [LARGE SCALE GENOMIC DNA]</scope>
</reference>
<dbReference type="CDD" id="cd07560">
    <property type="entry name" value="Peptidase_S41_CPP"/>
    <property type="match status" value="1"/>
</dbReference>
<dbReference type="InterPro" id="IPR029045">
    <property type="entry name" value="ClpP/crotonase-like_dom_sf"/>
</dbReference>
<dbReference type="Gene3D" id="2.30.42.10">
    <property type="match status" value="1"/>
</dbReference>
<dbReference type="GO" id="GO:0030288">
    <property type="term" value="C:outer membrane-bounded periplasmic space"/>
    <property type="evidence" value="ECO:0007669"/>
    <property type="project" value="TreeGrafter"/>
</dbReference>
<dbReference type="SMART" id="SM00245">
    <property type="entry name" value="TSPc"/>
    <property type="match status" value="1"/>
</dbReference>
<dbReference type="FunFam" id="2.30.42.10:FF:000063">
    <property type="entry name" value="Peptidase, S41 family"/>
    <property type="match status" value="1"/>
</dbReference>
<dbReference type="GO" id="GO:0008236">
    <property type="term" value="F:serine-type peptidase activity"/>
    <property type="evidence" value="ECO:0007669"/>
    <property type="project" value="UniProtKB-KW"/>
</dbReference>
<dbReference type="InterPro" id="IPR001478">
    <property type="entry name" value="PDZ"/>
</dbReference>
<evidence type="ECO:0000256" key="4">
    <source>
        <dbReference type="ARBA" id="ARBA00022825"/>
    </source>
</evidence>
<dbReference type="Pfam" id="PF03572">
    <property type="entry name" value="Peptidase_S41"/>
    <property type="match status" value="1"/>
</dbReference>
<dbReference type="Gene3D" id="3.30.750.44">
    <property type="match status" value="1"/>
</dbReference>
<evidence type="ECO:0000256" key="3">
    <source>
        <dbReference type="ARBA" id="ARBA00022801"/>
    </source>
</evidence>
<evidence type="ECO:0000313" key="8">
    <source>
        <dbReference type="Proteomes" id="UP000179023"/>
    </source>
</evidence>
<keyword evidence="4 5" id="KW-0720">Serine protease</keyword>
<name>A0A1G2KMH4_9BACT</name>
<dbReference type="Gene3D" id="3.90.226.10">
    <property type="entry name" value="2-enoyl-CoA Hydratase, Chain A, domain 1"/>
    <property type="match status" value="1"/>
</dbReference>
<dbReference type="Proteomes" id="UP000179023">
    <property type="component" value="Unassembled WGS sequence"/>
</dbReference>
<dbReference type="InterPro" id="IPR036034">
    <property type="entry name" value="PDZ_sf"/>
</dbReference>
<keyword evidence="2 5" id="KW-0645">Protease</keyword>
<protein>
    <recommendedName>
        <fullName evidence="6">PDZ domain-containing protein</fullName>
    </recommendedName>
</protein>
<evidence type="ECO:0000256" key="1">
    <source>
        <dbReference type="ARBA" id="ARBA00009179"/>
    </source>
</evidence>
<dbReference type="PROSITE" id="PS50106">
    <property type="entry name" value="PDZ"/>
    <property type="match status" value="1"/>
</dbReference>
<dbReference type="GO" id="GO:0006508">
    <property type="term" value="P:proteolysis"/>
    <property type="evidence" value="ECO:0007669"/>
    <property type="project" value="UniProtKB-KW"/>
</dbReference>
<proteinExistence type="inferred from homology"/>
<dbReference type="InterPro" id="IPR005151">
    <property type="entry name" value="Tail-specific_protease"/>
</dbReference>
<dbReference type="NCBIfam" id="TIGR00225">
    <property type="entry name" value="prc"/>
    <property type="match status" value="1"/>
</dbReference>
<dbReference type="InterPro" id="IPR041489">
    <property type="entry name" value="PDZ_6"/>
</dbReference>
<dbReference type="EMBL" id="MHQI01000010">
    <property type="protein sequence ID" value="OHA00657.1"/>
    <property type="molecule type" value="Genomic_DNA"/>
</dbReference>
<dbReference type="PANTHER" id="PTHR32060:SF30">
    <property type="entry name" value="CARBOXY-TERMINAL PROCESSING PROTEASE CTPA"/>
    <property type="match status" value="1"/>
</dbReference>
<dbReference type="GO" id="GO:0004175">
    <property type="term" value="F:endopeptidase activity"/>
    <property type="evidence" value="ECO:0007669"/>
    <property type="project" value="TreeGrafter"/>
</dbReference>
<evidence type="ECO:0000313" key="7">
    <source>
        <dbReference type="EMBL" id="OHA00657.1"/>
    </source>
</evidence>
<dbReference type="SUPFAM" id="SSF52096">
    <property type="entry name" value="ClpP/crotonase"/>
    <property type="match status" value="1"/>
</dbReference>
<dbReference type="STRING" id="1802270.A3C07_04365"/>
<dbReference type="SUPFAM" id="SSF50156">
    <property type="entry name" value="PDZ domain-like"/>
    <property type="match status" value="1"/>
</dbReference>
<dbReference type="Pfam" id="PF17820">
    <property type="entry name" value="PDZ_6"/>
    <property type="match status" value="1"/>
</dbReference>
<evidence type="ECO:0000256" key="5">
    <source>
        <dbReference type="RuleBase" id="RU004404"/>
    </source>
</evidence>
<dbReference type="PANTHER" id="PTHR32060">
    <property type="entry name" value="TAIL-SPECIFIC PROTEASE"/>
    <property type="match status" value="1"/>
</dbReference>